<dbReference type="AlphaFoldDB" id="A0A3R7I537"/>
<dbReference type="EMBL" id="JNAD02000003">
    <property type="protein sequence ID" value="RKM97234.1"/>
    <property type="molecule type" value="Genomic_DNA"/>
</dbReference>
<gene>
    <name evidence="2" type="ORF">SFRA_008325</name>
</gene>
<name>A0A3R7I537_9ACTN</name>
<feature type="region of interest" description="Disordered" evidence="1">
    <location>
        <begin position="137"/>
        <end position="165"/>
    </location>
</feature>
<evidence type="ECO:0000256" key="1">
    <source>
        <dbReference type="SAM" id="MobiDB-lite"/>
    </source>
</evidence>
<reference evidence="2 3" key="1">
    <citation type="journal article" date="2014" name="Genome Announc.">
        <title>Draft Genome Sequence of Streptomyces fradiae ATCC 19609, a Strain Highly Sensitive to Antibiotics.</title>
        <authorList>
            <person name="Bekker O.B."/>
            <person name="Klimina K.M."/>
            <person name="Vatlin A.A."/>
            <person name="Zakharevich N.V."/>
            <person name="Kasianov A.S."/>
            <person name="Danilenko V.N."/>
        </authorList>
    </citation>
    <scope>NUCLEOTIDE SEQUENCE [LARGE SCALE GENOMIC DNA]</scope>
    <source>
        <strain evidence="2 3">ATCC 19609</strain>
    </source>
</reference>
<organism evidence="2 3">
    <name type="scientific">Streptomyces xinghaiensis</name>
    <dbReference type="NCBI Taxonomy" id="1038928"/>
    <lineage>
        <taxon>Bacteria</taxon>
        <taxon>Bacillati</taxon>
        <taxon>Actinomycetota</taxon>
        <taxon>Actinomycetes</taxon>
        <taxon>Kitasatosporales</taxon>
        <taxon>Streptomycetaceae</taxon>
        <taxon>Streptomyces</taxon>
    </lineage>
</organism>
<sequence>MEAELLALAGTGATTLVGLMVSDSWTHIRQRLTDFFSRTGSLPEPMGELEASRRQVIAARRAGDDLAVADVEAAWRAQLCRILGSDPVASQELRALLVDLVRATSDRASPDTVHNVVSGGVHNAPVVQSGRITGLTIHTSHHEPPSDMPPDTPTGEMGRDEELPG</sequence>
<accession>A0A3R7I537</accession>
<protein>
    <submittedName>
        <fullName evidence="2">Uncharacterized protein</fullName>
    </submittedName>
</protein>
<evidence type="ECO:0000313" key="2">
    <source>
        <dbReference type="EMBL" id="RKM97234.1"/>
    </source>
</evidence>
<proteinExistence type="predicted"/>
<dbReference type="OrthoDB" id="3870696at2"/>
<evidence type="ECO:0000313" key="3">
    <source>
        <dbReference type="Proteomes" id="UP000028058"/>
    </source>
</evidence>
<comment type="caution">
    <text evidence="2">The sequence shown here is derived from an EMBL/GenBank/DDBJ whole genome shotgun (WGS) entry which is preliminary data.</text>
</comment>
<dbReference type="RefSeq" id="WP_050363510.1">
    <property type="nucleotide sequence ID" value="NZ_CP134822.1"/>
</dbReference>
<dbReference type="Proteomes" id="UP000028058">
    <property type="component" value="Unassembled WGS sequence"/>
</dbReference>
<keyword evidence="3" id="KW-1185">Reference proteome</keyword>